<protein>
    <submittedName>
        <fullName evidence="2">Uncharacterized protein</fullName>
    </submittedName>
</protein>
<feature type="compositionally biased region" description="Basic and acidic residues" evidence="1">
    <location>
        <begin position="65"/>
        <end position="78"/>
    </location>
</feature>
<dbReference type="EMBL" id="JAPEVB010000003">
    <property type="protein sequence ID" value="KAJ4391536.1"/>
    <property type="molecule type" value="Genomic_DNA"/>
</dbReference>
<gene>
    <name evidence="2" type="ORF">N0V93_005154</name>
</gene>
<name>A0A9W9CXW0_9PEZI</name>
<accession>A0A9W9CXW0</accession>
<feature type="region of interest" description="Disordered" evidence="1">
    <location>
        <begin position="48"/>
        <end position="84"/>
    </location>
</feature>
<evidence type="ECO:0000313" key="2">
    <source>
        <dbReference type="EMBL" id="KAJ4391536.1"/>
    </source>
</evidence>
<reference evidence="2" key="1">
    <citation type="submission" date="2022-10" db="EMBL/GenBank/DDBJ databases">
        <title>Tapping the CABI collections for fungal endophytes: first genome assemblies for Collariella, Neodidymelliopsis, Ascochyta clinopodiicola, Didymella pomorum, Didymosphaeria variabile, Neocosmospora piperis and Neocucurbitaria cava.</title>
        <authorList>
            <person name="Hill R."/>
        </authorList>
    </citation>
    <scope>NUCLEOTIDE SEQUENCE</scope>
    <source>
        <strain evidence="2">IMI 355082</strain>
    </source>
</reference>
<feature type="region of interest" description="Disordered" evidence="1">
    <location>
        <begin position="1"/>
        <end position="34"/>
    </location>
</feature>
<dbReference type="AlphaFoldDB" id="A0A9W9CXW0"/>
<organism evidence="2 3">
    <name type="scientific">Gnomoniopsis smithogilvyi</name>
    <dbReference type="NCBI Taxonomy" id="1191159"/>
    <lineage>
        <taxon>Eukaryota</taxon>
        <taxon>Fungi</taxon>
        <taxon>Dikarya</taxon>
        <taxon>Ascomycota</taxon>
        <taxon>Pezizomycotina</taxon>
        <taxon>Sordariomycetes</taxon>
        <taxon>Sordariomycetidae</taxon>
        <taxon>Diaporthales</taxon>
        <taxon>Gnomoniaceae</taxon>
        <taxon>Gnomoniopsis</taxon>
    </lineage>
</organism>
<evidence type="ECO:0000256" key="1">
    <source>
        <dbReference type="SAM" id="MobiDB-lite"/>
    </source>
</evidence>
<dbReference type="Proteomes" id="UP001140453">
    <property type="component" value="Unassembled WGS sequence"/>
</dbReference>
<comment type="caution">
    <text evidence="2">The sequence shown here is derived from an EMBL/GenBank/DDBJ whole genome shotgun (WGS) entry which is preliminary data.</text>
</comment>
<keyword evidence="3" id="KW-1185">Reference proteome</keyword>
<proteinExistence type="predicted"/>
<evidence type="ECO:0000313" key="3">
    <source>
        <dbReference type="Proteomes" id="UP001140453"/>
    </source>
</evidence>
<sequence>MSLTVALSPEEQDVLDSPGGIPGSSEVKSTGGLPIGYDNITETAAVYVQPASREDSTKQGAVDGDTQKTNEGPREGEKLWSGST</sequence>